<feature type="transmembrane region" description="Helical" evidence="2">
    <location>
        <begin position="165"/>
        <end position="186"/>
    </location>
</feature>
<sequence length="427" mass="47686">MAPGRVGIPSASQNELQKKGQEEGDNTLVELGFRNVGPVEPLGYNEQIPTLEMSNKREEPVPRQSSEISTWARSTCTLEVASAIGGAKMTSRQDHINNYPEPLPKPVDIDPDGRPICSLEPSDLQRVDGTYSAVSMNATQAHLIALESERVPHRLCGLIRNSRCLWMVVALIVVLVGAAIAGAVYATQGNKRDTGKSEPITLSSIHILSPGFRLVLPSIGTPDNTIYNTTITDPNVIPNQTSSSPTLTVDLQPPSVLKTGDYYLEQPLKHSYDGYCRNLNETDPLSVARCLEIMRLNLTIGRGTDQDASMYWVQYQLGTLVGKLNLEHHPEERSFQSVTGNSFKQQDFYQSHVDIYREEEVQDSGKTCFYHRTIDHFVFKDGTWRMELVWIYPFWCTWDVDFIPKGDPPGESKTCSCLYTSNLDSRD</sequence>
<proteinExistence type="predicted"/>
<dbReference type="OrthoDB" id="10308784at2759"/>
<evidence type="ECO:0000313" key="3">
    <source>
        <dbReference type="EMBL" id="RPB28333.1"/>
    </source>
</evidence>
<reference evidence="3 4" key="1">
    <citation type="journal article" date="2018" name="Nat. Ecol. Evol.">
        <title>Pezizomycetes genomes reveal the molecular basis of ectomycorrhizal truffle lifestyle.</title>
        <authorList>
            <person name="Murat C."/>
            <person name="Payen T."/>
            <person name="Noel B."/>
            <person name="Kuo A."/>
            <person name="Morin E."/>
            <person name="Chen J."/>
            <person name="Kohler A."/>
            <person name="Krizsan K."/>
            <person name="Balestrini R."/>
            <person name="Da Silva C."/>
            <person name="Montanini B."/>
            <person name="Hainaut M."/>
            <person name="Levati E."/>
            <person name="Barry K.W."/>
            <person name="Belfiori B."/>
            <person name="Cichocki N."/>
            <person name="Clum A."/>
            <person name="Dockter R.B."/>
            <person name="Fauchery L."/>
            <person name="Guy J."/>
            <person name="Iotti M."/>
            <person name="Le Tacon F."/>
            <person name="Lindquist E.A."/>
            <person name="Lipzen A."/>
            <person name="Malagnac F."/>
            <person name="Mello A."/>
            <person name="Molinier V."/>
            <person name="Miyauchi S."/>
            <person name="Poulain J."/>
            <person name="Riccioni C."/>
            <person name="Rubini A."/>
            <person name="Sitrit Y."/>
            <person name="Splivallo R."/>
            <person name="Traeger S."/>
            <person name="Wang M."/>
            <person name="Zifcakova L."/>
            <person name="Wipf D."/>
            <person name="Zambonelli A."/>
            <person name="Paolocci F."/>
            <person name="Nowrousian M."/>
            <person name="Ottonello S."/>
            <person name="Baldrian P."/>
            <person name="Spatafora J.W."/>
            <person name="Henrissat B."/>
            <person name="Nagy L.G."/>
            <person name="Aury J.M."/>
            <person name="Wincker P."/>
            <person name="Grigoriev I.V."/>
            <person name="Bonfante P."/>
            <person name="Martin F.M."/>
        </authorList>
    </citation>
    <scope>NUCLEOTIDE SEQUENCE [LARGE SCALE GENOMIC DNA]</scope>
    <source>
        <strain evidence="3 4">ATCC MYA-4762</strain>
    </source>
</reference>
<evidence type="ECO:0000256" key="1">
    <source>
        <dbReference type="SAM" id="MobiDB-lite"/>
    </source>
</evidence>
<keyword evidence="4" id="KW-1185">Reference proteome</keyword>
<name>A0A3N4LZK1_9PEZI</name>
<accession>A0A3N4LZK1</accession>
<evidence type="ECO:0000256" key="2">
    <source>
        <dbReference type="SAM" id="Phobius"/>
    </source>
</evidence>
<organism evidence="3 4">
    <name type="scientific">Terfezia boudieri ATCC MYA-4762</name>
    <dbReference type="NCBI Taxonomy" id="1051890"/>
    <lineage>
        <taxon>Eukaryota</taxon>
        <taxon>Fungi</taxon>
        <taxon>Dikarya</taxon>
        <taxon>Ascomycota</taxon>
        <taxon>Pezizomycotina</taxon>
        <taxon>Pezizomycetes</taxon>
        <taxon>Pezizales</taxon>
        <taxon>Pezizaceae</taxon>
        <taxon>Terfezia</taxon>
    </lineage>
</organism>
<keyword evidence="2" id="KW-1133">Transmembrane helix</keyword>
<gene>
    <name evidence="3" type="ORF">L211DRAFT_377660</name>
</gene>
<feature type="region of interest" description="Disordered" evidence="1">
    <location>
        <begin position="1"/>
        <end position="25"/>
    </location>
</feature>
<keyword evidence="2" id="KW-0472">Membrane</keyword>
<dbReference type="Proteomes" id="UP000267821">
    <property type="component" value="Unassembled WGS sequence"/>
</dbReference>
<protein>
    <submittedName>
        <fullName evidence="3">Uncharacterized protein</fullName>
    </submittedName>
</protein>
<dbReference type="EMBL" id="ML121529">
    <property type="protein sequence ID" value="RPB28333.1"/>
    <property type="molecule type" value="Genomic_DNA"/>
</dbReference>
<evidence type="ECO:0000313" key="4">
    <source>
        <dbReference type="Proteomes" id="UP000267821"/>
    </source>
</evidence>
<dbReference type="AlphaFoldDB" id="A0A3N4LZK1"/>
<dbReference type="InParanoid" id="A0A3N4LZK1"/>
<keyword evidence="2" id="KW-0812">Transmembrane</keyword>